<dbReference type="PANTHER" id="PTHR31339">
    <property type="entry name" value="PECTIN LYASE-RELATED"/>
    <property type="match status" value="1"/>
</dbReference>
<keyword evidence="3 4" id="KW-0326">Glycosidase</keyword>
<dbReference type="EMBL" id="RXHU01000015">
    <property type="protein sequence ID" value="RTE10883.1"/>
    <property type="molecule type" value="Genomic_DNA"/>
</dbReference>
<evidence type="ECO:0000313" key="6">
    <source>
        <dbReference type="Proteomes" id="UP000276128"/>
    </source>
</evidence>
<dbReference type="GO" id="GO:0004650">
    <property type="term" value="F:polygalacturonase activity"/>
    <property type="evidence" value="ECO:0007669"/>
    <property type="project" value="InterPro"/>
</dbReference>
<organism evidence="5 6">
    <name type="scientific">Paenibacillus whitsoniae</name>
    <dbReference type="NCBI Taxonomy" id="2496558"/>
    <lineage>
        <taxon>Bacteria</taxon>
        <taxon>Bacillati</taxon>
        <taxon>Bacillota</taxon>
        <taxon>Bacilli</taxon>
        <taxon>Bacillales</taxon>
        <taxon>Paenibacillaceae</taxon>
        <taxon>Paenibacillus</taxon>
    </lineage>
</organism>
<keyword evidence="6" id="KW-1185">Reference proteome</keyword>
<protein>
    <recommendedName>
        <fullName evidence="7">Glycoside hydrolase family 28 protein</fullName>
    </recommendedName>
</protein>
<dbReference type="Proteomes" id="UP000276128">
    <property type="component" value="Unassembled WGS sequence"/>
</dbReference>
<comment type="caution">
    <text evidence="5">The sequence shown here is derived from an EMBL/GenBank/DDBJ whole genome shotgun (WGS) entry which is preliminary data.</text>
</comment>
<dbReference type="SMART" id="SM00710">
    <property type="entry name" value="PbH1"/>
    <property type="match status" value="5"/>
</dbReference>
<name>A0A430JIQ0_9BACL</name>
<evidence type="ECO:0000256" key="4">
    <source>
        <dbReference type="RuleBase" id="RU361169"/>
    </source>
</evidence>
<gene>
    <name evidence="5" type="ORF">EJQ19_06375</name>
</gene>
<dbReference type="InterPro" id="IPR051801">
    <property type="entry name" value="GH28_Enzymes"/>
</dbReference>
<evidence type="ECO:0000256" key="3">
    <source>
        <dbReference type="ARBA" id="ARBA00023295"/>
    </source>
</evidence>
<dbReference type="Pfam" id="PF00295">
    <property type="entry name" value="Glyco_hydro_28"/>
    <property type="match status" value="1"/>
</dbReference>
<sequence>MQTKKSILNMFRTAWGGRRIRGRLLGFIQCKNVHLTGINIENPSCWTVHMIYCDTVTTHGVSIKSRGIDNGDGWDPDSSRNLMIFDTTFDTGDDCIAIKSGKNPDGNRVNIPTENVRIFDLNMLGGHGMAIGSEQSGGVKGVYMRDCVIQNTKYGLELKAHNSRGGYIEDLLMVDCVIDRFMAHSVTYNADGIPAPTLPYFKGITIKNTVIDGAGRAVELIGFTHDGEEHVKDYYVQDVLLENIILGNENDDIKEIFLKACNQITFKNVRLRNGKKTTYTTNKDTVFGVQIID</sequence>
<dbReference type="AlphaFoldDB" id="A0A430JIQ0"/>
<dbReference type="Gene3D" id="2.160.20.10">
    <property type="entry name" value="Single-stranded right-handed beta-helix, Pectin lyase-like"/>
    <property type="match status" value="1"/>
</dbReference>
<accession>A0A430JIQ0</accession>
<dbReference type="SUPFAM" id="SSF51126">
    <property type="entry name" value="Pectin lyase-like"/>
    <property type="match status" value="1"/>
</dbReference>
<evidence type="ECO:0008006" key="7">
    <source>
        <dbReference type="Google" id="ProtNLM"/>
    </source>
</evidence>
<dbReference type="InterPro" id="IPR000743">
    <property type="entry name" value="Glyco_hydro_28"/>
</dbReference>
<proteinExistence type="inferred from homology"/>
<reference evidence="5 6" key="1">
    <citation type="submission" date="2018-12" db="EMBL/GenBank/DDBJ databases">
        <title>Bacillus ochoae sp. nov., Paenibacillus whitsoniae sp. nov., Paenibacillus spiritus sp. nov. Isolated from the Mars Exploration Rover during spacecraft assembly.</title>
        <authorList>
            <person name="Seuylemezian A."/>
            <person name="Vaishampayan P."/>
        </authorList>
    </citation>
    <scope>NUCLEOTIDE SEQUENCE [LARGE SCALE GENOMIC DNA]</scope>
    <source>
        <strain evidence="5 6">MER 54</strain>
    </source>
</reference>
<evidence type="ECO:0000256" key="2">
    <source>
        <dbReference type="ARBA" id="ARBA00022801"/>
    </source>
</evidence>
<dbReference type="InterPro" id="IPR011050">
    <property type="entry name" value="Pectin_lyase_fold/virulence"/>
</dbReference>
<comment type="similarity">
    <text evidence="1 4">Belongs to the glycosyl hydrolase 28 family.</text>
</comment>
<dbReference type="GO" id="GO:0005975">
    <property type="term" value="P:carbohydrate metabolic process"/>
    <property type="evidence" value="ECO:0007669"/>
    <property type="project" value="InterPro"/>
</dbReference>
<evidence type="ECO:0000313" key="5">
    <source>
        <dbReference type="EMBL" id="RTE10883.1"/>
    </source>
</evidence>
<dbReference type="InterPro" id="IPR012334">
    <property type="entry name" value="Pectin_lyas_fold"/>
</dbReference>
<keyword evidence="2 4" id="KW-0378">Hydrolase</keyword>
<dbReference type="PROSITE" id="PS00502">
    <property type="entry name" value="POLYGALACTURONASE"/>
    <property type="match status" value="1"/>
</dbReference>
<dbReference type="OrthoDB" id="9795222at2"/>
<dbReference type="InterPro" id="IPR006626">
    <property type="entry name" value="PbH1"/>
</dbReference>
<dbReference type="PANTHER" id="PTHR31339:SF9">
    <property type="entry name" value="PLASMIN AND FIBRONECTIN-BINDING PROTEIN A"/>
    <property type="match status" value="1"/>
</dbReference>
<evidence type="ECO:0000256" key="1">
    <source>
        <dbReference type="ARBA" id="ARBA00008834"/>
    </source>
</evidence>